<evidence type="ECO:0000256" key="2">
    <source>
        <dbReference type="ARBA" id="ARBA00006275"/>
    </source>
</evidence>
<dbReference type="EMBL" id="JNHN01000184">
    <property type="protein sequence ID" value="KDS48057.1"/>
    <property type="molecule type" value="Genomic_DNA"/>
</dbReference>
<dbReference type="Pfam" id="PF14322">
    <property type="entry name" value="SusD-like_3"/>
    <property type="match status" value="1"/>
</dbReference>
<keyword evidence="3" id="KW-0732">Signal</keyword>
<dbReference type="SUPFAM" id="SSF48452">
    <property type="entry name" value="TPR-like"/>
    <property type="match status" value="1"/>
</dbReference>
<dbReference type="PATRIC" id="fig|1339349.3.peg.4042"/>
<dbReference type="Proteomes" id="UP000028013">
    <property type="component" value="Unassembled WGS sequence"/>
</dbReference>
<dbReference type="PROSITE" id="PS51257">
    <property type="entry name" value="PROKAR_LIPOPROTEIN"/>
    <property type="match status" value="1"/>
</dbReference>
<gene>
    <name evidence="8" type="ORF">M094_2989</name>
</gene>
<name>A0A078RUX8_BACUN</name>
<evidence type="ECO:0000256" key="5">
    <source>
        <dbReference type="ARBA" id="ARBA00023237"/>
    </source>
</evidence>
<evidence type="ECO:0000256" key="3">
    <source>
        <dbReference type="ARBA" id="ARBA00022729"/>
    </source>
</evidence>
<evidence type="ECO:0000259" key="7">
    <source>
        <dbReference type="Pfam" id="PF14322"/>
    </source>
</evidence>
<dbReference type="AlphaFoldDB" id="A0A078RUX8"/>
<feature type="domain" description="RagB/SusD" evidence="6">
    <location>
        <begin position="271"/>
        <end position="561"/>
    </location>
</feature>
<evidence type="ECO:0000313" key="9">
    <source>
        <dbReference type="Proteomes" id="UP000028013"/>
    </source>
</evidence>
<proteinExistence type="inferred from homology"/>
<dbReference type="InterPro" id="IPR033985">
    <property type="entry name" value="SusD-like_N"/>
</dbReference>
<dbReference type="InterPro" id="IPR012944">
    <property type="entry name" value="SusD_RagB_dom"/>
</dbReference>
<accession>A0A078RUX8</accession>
<keyword evidence="4" id="KW-0472">Membrane</keyword>
<dbReference type="Gene3D" id="1.25.40.390">
    <property type="match status" value="1"/>
</dbReference>
<reference evidence="8 9" key="1">
    <citation type="submission" date="2014-04" db="EMBL/GenBank/DDBJ databases">
        <authorList>
            <person name="Sears C."/>
            <person name="Carroll K."/>
            <person name="Sack B.R."/>
            <person name="Qadri F."/>
            <person name="Myers L.L."/>
            <person name="Chung G.-T."/>
            <person name="Escheverria P."/>
            <person name="Fraser C.M."/>
            <person name="Sadzewicz L."/>
            <person name="Shefchek K.A."/>
            <person name="Tallon L."/>
            <person name="Das S.P."/>
            <person name="Daugherty S."/>
            <person name="Mongodin E.F."/>
        </authorList>
    </citation>
    <scope>NUCLEOTIDE SEQUENCE [LARGE SCALE GENOMIC DNA]</scope>
    <source>
        <strain evidence="8 9">3978 T3 ii</strain>
    </source>
</reference>
<dbReference type="GO" id="GO:0009279">
    <property type="term" value="C:cell outer membrane"/>
    <property type="evidence" value="ECO:0007669"/>
    <property type="project" value="UniProtKB-SubCell"/>
</dbReference>
<evidence type="ECO:0000313" key="8">
    <source>
        <dbReference type="EMBL" id="KDS48057.1"/>
    </source>
</evidence>
<evidence type="ECO:0000256" key="4">
    <source>
        <dbReference type="ARBA" id="ARBA00023136"/>
    </source>
</evidence>
<comment type="subcellular location">
    <subcellularLocation>
        <location evidence="1">Cell outer membrane</location>
    </subcellularLocation>
</comment>
<dbReference type="Pfam" id="PF07980">
    <property type="entry name" value="SusD_RagB"/>
    <property type="match status" value="1"/>
</dbReference>
<evidence type="ECO:0000259" key="6">
    <source>
        <dbReference type="Pfam" id="PF07980"/>
    </source>
</evidence>
<organism evidence="8 9">
    <name type="scientific">Bacteroides uniformis str. 3978 T3 ii</name>
    <dbReference type="NCBI Taxonomy" id="1339349"/>
    <lineage>
        <taxon>Bacteria</taxon>
        <taxon>Pseudomonadati</taxon>
        <taxon>Bacteroidota</taxon>
        <taxon>Bacteroidia</taxon>
        <taxon>Bacteroidales</taxon>
        <taxon>Bacteroidaceae</taxon>
        <taxon>Bacteroides</taxon>
    </lineage>
</organism>
<keyword evidence="5" id="KW-0998">Cell outer membrane</keyword>
<evidence type="ECO:0000256" key="1">
    <source>
        <dbReference type="ARBA" id="ARBA00004442"/>
    </source>
</evidence>
<protein>
    <submittedName>
        <fullName evidence="8">Starch-binding associating with outer membrane family protein</fullName>
    </submittedName>
</protein>
<comment type="caution">
    <text evidence="8">The sequence shown here is derived from an EMBL/GenBank/DDBJ whole genome shotgun (WGS) entry which is preliminary data.</text>
</comment>
<comment type="similarity">
    <text evidence="2">Belongs to the SusD family.</text>
</comment>
<dbReference type="InterPro" id="IPR011990">
    <property type="entry name" value="TPR-like_helical_dom_sf"/>
</dbReference>
<feature type="domain" description="SusD-like N-terminal" evidence="7">
    <location>
        <begin position="24"/>
        <end position="231"/>
    </location>
</feature>
<sequence length="561" mass="63856">MIMKNLYKLLIGVLALSTVTSCDDYLEVDHYDILPADFMFKTEENVLSGLNGLYDTFYTDQHGSGDDEIWGFKPQVFAANHSTMDCQASGWDAEWQRHAWKPDKGSLETAWRMSYRAVDRANRFLAGLETADASIFADSNSKTVYEAQARAIRGYNYLYLTKLFGRVPMLLTGETYTTSVGKARPESVDETYAAIEEDLSFGRDHLDWLPMNGEYGRITKGFCKAYLAELYMLKKDFTKAKTELKDIVDSGTYSLEPCFGNLHAWDTHWTKESVFEVMYHEQGYMGWGADSSSDAMMWYGYMCAAPEWGGWGSLCLSWEFVRSFEPGDKRRQYSAVAKGDTHPITGQTVGVTSGFDGLFQGSENMPTVYSLKYWRCKPGENNKVFNPISLTLKRYAGIMLDYAECCFETGDNATGWNMIRQIRNRAWGNLEMGATMIDLPADMLNTQTVEVPDAETYYTSYKAAKGYTSPVWKVALIIERRHEFNAEFSLYHDLCRMGMCKEWFAAEYPKTVANSSQEACLQTGDSFRFFEHEAYQEIFPIPTNEILTNPLINQADQNPGY</sequence>